<dbReference type="PANTHER" id="PTHR47706">
    <property type="entry name" value="NMRA-LIKE FAMILY PROTEIN"/>
    <property type="match status" value="1"/>
</dbReference>
<evidence type="ECO:0000256" key="2">
    <source>
        <dbReference type="ARBA" id="ARBA00023002"/>
    </source>
</evidence>
<reference evidence="4 5" key="1">
    <citation type="submission" date="2015-01" db="EMBL/GenBank/DDBJ databases">
        <title>The Genome Sequence of Capronia semiimmersa CBS27337.</title>
        <authorList>
            <consortium name="The Broad Institute Genomics Platform"/>
            <person name="Cuomo C."/>
            <person name="de Hoog S."/>
            <person name="Gorbushina A."/>
            <person name="Stielow B."/>
            <person name="Teixiera M."/>
            <person name="Abouelleil A."/>
            <person name="Chapman S.B."/>
            <person name="Priest M."/>
            <person name="Young S.K."/>
            <person name="Wortman J."/>
            <person name="Nusbaum C."/>
            <person name="Birren B."/>
        </authorList>
    </citation>
    <scope>NUCLEOTIDE SEQUENCE [LARGE SCALE GENOMIC DNA]</scope>
    <source>
        <strain evidence="4 5">CBS 27337</strain>
    </source>
</reference>
<evidence type="ECO:0000259" key="3">
    <source>
        <dbReference type="Pfam" id="PF05368"/>
    </source>
</evidence>
<organism evidence="4 5">
    <name type="scientific">Phialophora macrospora</name>
    <dbReference type="NCBI Taxonomy" id="1851006"/>
    <lineage>
        <taxon>Eukaryota</taxon>
        <taxon>Fungi</taxon>
        <taxon>Dikarya</taxon>
        <taxon>Ascomycota</taxon>
        <taxon>Pezizomycotina</taxon>
        <taxon>Eurotiomycetes</taxon>
        <taxon>Chaetothyriomycetidae</taxon>
        <taxon>Chaetothyriales</taxon>
        <taxon>Herpotrichiellaceae</taxon>
        <taxon>Phialophora</taxon>
    </lineage>
</organism>
<dbReference type="AlphaFoldDB" id="A0A0D2CT13"/>
<dbReference type="EMBL" id="KN846958">
    <property type="protein sequence ID" value="KIW68321.1"/>
    <property type="molecule type" value="Genomic_DNA"/>
</dbReference>
<dbReference type="SUPFAM" id="SSF51735">
    <property type="entry name" value="NAD(P)-binding Rossmann-fold domains"/>
    <property type="match status" value="1"/>
</dbReference>
<sequence length="388" mass="42653">MPPVRVDPVIHKRSLCSQPYNPQRRFKLKIKLKLKLKLIPMSRQAETLALPLPPRTRSILVIGAGELGLAIIHAILSHRLYSPATTTLTLMLRPRSLTHPSAEKAEQTARLRGLGVAIIPGDIEALSAADLTALLRPGPGEGAGYTAVLHAGGMTLAAGTMVKLTRAVLDARVPWYMPWQHGVDYDVIGPEAGGGLFREQVAVREMLRNQTHHTTDWVILSCGIFMSFLFEPFWRVVERVPSRTQAQAPAPARVMITALNSWDALITATAADDIGTATAEVLFSPDAPVNQPVYIAGETLTYGDLAATLARVLEPRGVVVARARVWGLEELKRESEMDDADKLKKYRLVFAEGSGVSWPKEETWSARRGIRMTGVEEWVVRQAWVDGL</sequence>
<feature type="domain" description="NmrA-like" evidence="3">
    <location>
        <begin position="57"/>
        <end position="314"/>
    </location>
</feature>
<accession>A0A0D2CT13</accession>
<evidence type="ECO:0000313" key="5">
    <source>
        <dbReference type="Proteomes" id="UP000054266"/>
    </source>
</evidence>
<dbReference type="PANTHER" id="PTHR47706:SF6">
    <property type="entry name" value="NMRA-LIKE FAMILY PROTEIN (AFU_ORTHOLOGUE AFUA_6G00280)"/>
    <property type="match status" value="1"/>
</dbReference>
<keyword evidence="5" id="KW-1185">Reference proteome</keyword>
<dbReference type="GO" id="GO:0016491">
    <property type="term" value="F:oxidoreductase activity"/>
    <property type="evidence" value="ECO:0007669"/>
    <property type="project" value="UniProtKB-KW"/>
</dbReference>
<dbReference type="Gene3D" id="3.40.50.720">
    <property type="entry name" value="NAD(P)-binding Rossmann-like Domain"/>
    <property type="match status" value="1"/>
</dbReference>
<dbReference type="Proteomes" id="UP000054266">
    <property type="component" value="Unassembled WGS sequence"/>
</dbReference>
<dbReference type="InterPro" id="IPR008030">
    <property type="entry name" value="NmrA-like"/>
</dbReference>
<protein>
    <recommendedName>
        <fullName evidence="3">NmrA-like domain-containing protein</fullName>
    </recommendedName>
</protein>
<dbReference type="InterPro" id="IPR036291">
    <property type="entry name" value="NAD(P)-bd_dom_sf"/>
</dbReference>
<dbReference type="HOGENOM" id="CLU_059949_0_0_1"/>
<dbReference type="InterPro" id="IPR051609">
    <property type="entry name" value="NmrA/Isoflavone_reductase-like"/>
</dbReference>
<name>A0A0D2CT13_9EURO</name>
<proteinExistence type="predicted"/>
<gene>
    <name evidence="4" type="ORF">PV04_04274</name>
</gene>
<evidence type="ECO:0000313" key="4">
    <source>
        <dbReference type="EMBL" id="KIW68321.1"/>
    </source>
</evidence>
<dbReference type="STRING" id="5601.A0A0D2CT13"/>
<dbReference type="Pfam" id="PF05368">
    <property type="entry name" value="NmrA"/>
    <property type="match status" value="1"/>
</dbReference>
<evidence type="ECO:0000256" key="1">
    <source>
        <dbReference type="ARBA" id="ARBA00022857"/>
    </source>
</evidence>
<keyword evidence="2" id="KW-0560">Oxidoreductase</keyword>
<keyword evidence="1" id="KW-0521">NADP</keyword>